<feature type="transmembrane region" description="Helical" evidence="1">
    <location>
        <begin position="52"/>
        <end position="80"/>
    </location>
</feature>
<feature type="transmembrane region" description="Helical" evidence="1">
    <location>
        <begin position="299"/>
        <end position="320"/>
    </location>
</feature>
<dbReference type="AlphaFoldDB" id="A0A1H7LT72"/>
<feature type="transmembrane region" description="Helical" evidence="1">
    <location>
        <begin position="231"/>
        <end position="251"/>
    </location>
</feature>
<organism evidence="2 3">
    <name type="scientific">Olivibacter domesticus</name>
    <name type="common">Pseudosphingobacterium domesticum</name>
    <dbReference type="NCBI Taxonomy" id="407022"/>
    <lineage>
        <taxon>Bacteria</taxon>
        <taxon>Pseudomonadati</taxon>
        <taxon>Bacteroidota</taxon>
        <taxon>Sphingobacteriia</taxon>
        <taxon>Sphingobacteriales</taxon>
        <taxon>Sphingobacteriaceae</taxon>
        <taxon>Olivibacter</taxon>
    </lineage>
</organism>
<keyword evidence="1" id="KW-0472">Membrane</keyword>
<evidence type="ECO:0000256" key="1">
    <source>
        <dbReference type="SAM" id="Phobius"/>
    </source>
</evidence>
<feature type="transmembrane region" description="Helical" evidence="1">
    <location>
        <begin position="147"/>
        <end position="164"/>
    </location>
</feature>
<proteinExistence type="predicted"/>
<protein>
    <submittedName>
        <fullName evidence="2">Uncharacterized protein</fullName>
    </submittedName>
</protein>
<keyword evidence="1" id="KW-1133">Transmembrane helix</keyword>
<reference evidence="3" key="1">
    <citation type="submission" date="2016-10" db="EMBL/GenBank/DDBJ databases">
        <authorList>
            <person name="Varghese N."/>
            <person name="Submissions S."/>
        </authorList>
    </citation>
    <scope>NUCLEOTIDE SEQUENCE [LARGE SCALE GENOMIC DNA]</scope>
    <source>
        <strain evidence="3">DSM 18733</strain>
    </source>
</reference>
<dbReference type="Proteomes" id="UP000199421">
    <property type="component" value="Unassembled WGS sequence"/>
</dbReference>
<feature type="transmembrane region" description="Helical" evidence="1">
    <location>
        <begin position="21"/>
        <end position="40"/>
    </location>
</feature>
<gene>
    <name evidence="2" type="ORF">SAMN05661044_01752</name>
</gene>
<sequence>MLSTQTKILTKTFASSFFKAHAGFLFFLFATLISYCFFIKTLGKVSPEEATFFNLAITLTILSTPIMTVIFFLACIIYTLKSWQYITLQLQSVQNEFLYYSIAAASKSAQLKSWFIVQLRIFLPILIYAIYSVIVGIAYGYYLHSLFVIFFIILLTAASSWFYVHITNKLNHINNISVLIKLVKNWRKPFFTLYTFYVFNQSKIVFLITKISSWLLIMGIFQVFSDLKNDIRVPFLIMLMVIITHTVLIYNEYRFNTNYLSFSYNFPIPKTTLFFGFTINYFLLLLPEIMWFFTHYSSLSALGITLWGFSLVMLLRSFLYRTGLKIKTFIKTIFILFFFLHFVIMYQLVWTILPISLVLSYVTFSRNYYYKTILE</sequence>
<dbReference type="EMBL" id="FOAF01000001">
    <property type="protein sequence ID" value="SEL01665.1"/>
    <property type="molecule type" value="Genomic_DNA"/>
</dbReference>
<feature type="transmembrane region" description="Helical" evidence="1">
    <location>
        <begin position="204"/>
        <end position="225"/>
    </location>
</feature>
<feature type="transmembrane region" description="Helical" evidence="1">
    <location>
        <begin position="272"/>
        <end position="293"/>
    </location>
</feature>
<feature type="transmembrane region" description="Helical" evidence="1">
    <location>
        <begin position="332"/>
        <end position="362"/>
    </location>
</feature>
<dbReference type="OrthoDB" id="628904at2"/>
<dbReference type="STRING" id="407022.SAMN05661044_01752"/>
<feature type="transmembrane region" description="Helical" evidence="1">
    <location>
        <begin position="121"/>
        <end position="141"/>
    </location>
</feature>
<evidence type="ECO:0000313" key="2">
    <source>
        <dbReference type="EMBL" id="SEL01665.1"/>
    </source>
</evidence>
<name>A0A1H7LT72_OLID1</name>
<dbReference type="RefSeq" id="WP_093322165.1">
    <property type="nucleotide sequence ID" value="NZ_FOAF01000001.1"/>
</dbReference>
<accession>A0A1H7LT72</accession>
<keyword evidence="1" id="KW-0812">Transmembrane</keyword>
<keyword evidence="3" id="KW-1185">Reference proteome</keyword>
<evidence type="ECO:0000313" key="3">
    <source>
        <dbReference type="Proteomes" id="UP000199421"/>
    </source>
</evidence>